<feature type="domain" description="Plastocyanin-like" evidence="7">
    <location>
        <begin position="213"/>
        <end position="380"/>
    </location>
</feature>
<dbReference type="InterPro" id="IPR033138">
    <property type="entry name" value="Cu_oxidase_CS"/>
</dbReference>
<sequence length="723" mass="81756">MNEVEQALVCWLAFTTLACTQAVKTEGTEYTERYPEYECPPENTTCTYYFTIKETLTMIMKKDLVYPVSGKLYKYDEGPSTPNATQIPIDKVVTVDGYNRMAITVNGVVPGPPIIVYEGQTVVVHVHNLLLSDSVTIHWHGLHMKDTPWMDGVGWVSQCPIGAGQTFTYEFKASPKGTFWYHSHVGAQRSNGLFGALIIKEKPENVKEQHEEKIMVIGDWHHESSEEVYIKMIYGNFKGRIPFKTTKTLDGGRFSGVPWVSALINGKGRYRNPDNNETIPAPLERFKVKPNQTYRFRVIQAGTIYPLRVSVDRHTLTVVASDGYDLAPVQCESFIINPGERFDFLLTTNQTIENYWIRIVSMEANVEHHSEKAILHYEGANTDDEPNTDRQNCPQSECTVVNCPFTYFPTEMNIKCVLMSDLTSPDSSDPAPEFIENDSKEHFLNFAFPGESVTPGSVNGRKFEFPGVNSLTQNEQIGKYDCDRHECGHDKICYCHYQLEIPSDKTIQMIWMNVGKGAGWGHPMHLHGHSFYVLKMSYPPQNQTSGKLATISDMENELFNKDVDCGGGKQFCNEAKWRNSSWTNGNIPGLNLVNPPRKDTLIIPTGAYAVIRIRSNNPGKWFLHCHIEVHSLDGMAMLINEGVDKQKTPPHGFPVCQNFYNDRERDVKYVPHKESEVCAENQSLLIVCIVLAVIVIVLLTALIVIKCSQRARVQDSKENLRMS</sequence>
<proteinExistence type="inferred from homology"/>
<feature type="transmembrane region" description="Helical" evidence="5">
    <location>
        <begin position="684"/>
        <end position="705"/>
    </location>
</feature>
<dbReference type="GO" id="GO:0005886">
    <property type="term" value="C:plasma membrane"/>
    <property type="evidence" value="ECO:0007669"/>
    <property type="project" value="TreeGrafter"/>
</dbReference>
<evidence type="ECO:0000259" key="7">
    <source>
        <dbReference type="Pfam" id="PF00394"/>
    </source>
</evidence>
<dbReference type="Gene3D" id="2.60.40.420">
    <property type="entry name" value="Cupredoxins - blue copper proteins"/>
    <property type="match status" value="3"/>
</dbReference>
<evidence type="ECO:0000313" key="10">
    <source>
        <dbReference type="EnsemblMetazoa" id="CLYHEMP016067.1"/>
    </source>
</evidence>
<keyword evidence="5" id="KW-1133">Transmembrane helix</keyword>
<dbReference type="RefSeq" id="XP_066918788.1">
    <property type="nucleotide sequence ID" value="XM_067062687.1"/>
</dbReference>
<evidence type="ECO:0000256" key="1">
    <source>
        <dbReference type="ARBA" id="ARBA00010609"/>
    </source>
</evidence>
<keyword evidence="3" id="KW-0560">Oxidoreductase</keyword>
<dbReference type="Pfam" id="PF07732">
    <property type="entry name" value="Cu-oxidase_3"/>
    <property type="match status" value="1"/>
</dbReference>
<dbReference type="InterPro" id="IPR008972">
    <property type="entry name" value="Cupredoxin"/>
</dbReference>
<dbReference type="OrthoDB" id="2121828at2759"/>
<keyword evidence="6" id="KW-0732">Signal</keyword>
<dbReference type="PANTHER" id="PTHR11709:SF394">
    <property type="entry name" value="FI03373P-RELATED"/>
    <property type="match status" value="1"/>
</dbReference>
<feature type="signal peptide" evidence="6">
    <location>
        <begin position="1"/>
        <end position="22"/>
    </location>
</feature>
<dbReference type="FunFam" id="2.60.40.420:FF:000045">
    <property type="entry name" value="Laccase 2"/>
    <property type="match status" value="1"/>
</dbReference>
<dbReference type="CDD" id="cd13905">
    <property type="entry name" value="CuRO_3_tcLLC2_insect_like"/>
    <property type="match status" value="1"/>
</dbReference>
<dbReference type="PANTHER" id="PTHR11709">
    <property type="entry name" value="MULTI-COPPER OXIDASE"/>
    <property type="match status" value="1"/>
</dbReference>
<keyword evidence="11" id="KW-1185">Reference proteome</keyword>
<dbReference type="EnsemblMetazoa" id="CLYHEMT016067.1">
    <property type="protein sequence ID" value="CLYHEMP016067.1"/>
    <property type="gene ID" value="CLYHEMG016067"/>
</dbReference>
<keyword evidence="4" id="KW-0186">Copper</keyword>
<dbReference type="Pfam" id="PF00394">
    <property type="entry name" value="Cu-oxidase"/>
    <property type="match status" value="1"/>
</dbReference>
<feature type="domain" description="Plastocyanin-like" evidence="9">
    <location>
        <begin position="93"/>
        <end position="203"/>
    </location>
</feature>
<dbReference type="GO" id="GO:0005507">
    <property type="term" value="F:copper ion binding"/>
    <property type="evidence" value="ECO:0007669"/>
    <property type="project" value="InterPro"/>
</dbReference>
<dbReference type="Pfam" id="PF07731">
    <property type="entry name" value="Cu-oxidase_2"/>
    <property type="match status" value="1"/>
</dbReference>
<reference evidence="10" key="1">
    <citation type="submission" date="2021-01" db="UniProtKB">
        <authorList>
            <consortium name="EnsemblMetazoa"/>
        </authorList>
    </citation>
    <scope>IDENTIFICATION</scope>
</reference>
<keyword evidence="5" id="KW-0472">Membrane</keyword>
<evidence type="ECO:0000313" key="11">
    <source>
        <dbReference type="Proteomes" id="UP000594262"/>
    </source>
</evidence>
<dbReference type="InterPro" id="IPR001117">
    <property type="entry name" value="Cu-oxidase_2nd"/>
</dbReference>
<dbReference type="InterPro" id="IPR011706">
    <property type="entry name" value="Cu-oxidase_C"/>
</dbReference>
<dbReference type="PROSITE" id="PS00079">
    <property type="entry name" value="MULTICOPPER_OXIDASE1"/>
    <property type="match status" value="1"/>
</dbReference>
<evidence type="ECO:0000256" key="4">
    <source>
        <dbReference type="ARBA" id="ARBA00023008"/>
    </source>
</evidence>
<evidence type="ECO:0000256" key="5">
    <source>
        <dbReference type="SAM" id="Phobius"/>
    </source>
</evidence>
<keyword evidence="5" id="KW-0812">Transmembrane</keyword>
<dbReference type="PROSITE" id="PS00080">
    <property type="entry name" value="MULTICOPPER_OXIDASE2"/>
    <property type="match status" value="1"/>
</dbReference>
<name>A0A7M5X0W7_9CNID</name>
<dbReference type="GeneID" id="136806119"/>
<evidence type="ECO:0000256" key="3">
    <source>
        <dbReference type="ARBA" id="ARBA00023002"/>
    </source>
</evidence>
<comment type="similarity">
    <text evidence="1">Belongs to the multicopper oxidase family.</text>
</comment>
<dbReference type="CDD" id="cd13884">
    <property type="entry name" value="CuRO_2_tcLCC_insect_like"/>
    <property type="match status" value="1"/>
</dbReference>
<dbReference type="InterPro" id="IPR045087">
    <property type="entry name" value="Cu-oxidase_fam"/>
</dbReference>
<dbReference type="CDD" id="cd13858">
    <property type="entry name" value="CuRO_1_tcLCC2_insect_like"/>
    <property type="match status" value="1"/>
</dbReference>
<dbReference type="InterPro" id="IPR011707">
    <property type="entry name" value="Cu-oxidase-like_N"/>
</dbReference>
<dbReference type="AlphaFoldDB" id="A0A7M5X0W7"/>
<dbReference type="RefSeq" id="XP_066918789.1">
    <property type="nucleotide sequence ID" value="XM_067062688.1"/>
</dbReference>
<organism evidence="10 11">
    <name type="scientific">Clytia hemisphaerica</name>
    <dbReference type="NCBI Taxonomy" id="252671"/>
    <lineage>
        <taxon>Eukaryota</taxon>
        <taxon>Metazoa</taxon>
        <taxon>Cnidaria</taxon>
        <taxon>Hydrozoa</taxon>
        <taxon>Hydroidolina</taxon>
        <taxon>Leptothecata</taxon>
        <taxon>Obeliida</taxon>
        <taxon>Clytiidae</taxon>
        <taxon>Clytia</taxon>
    </lineage>
</organism>
<evidence type="ECO:0000259" key="9">
    <source>
        <dbReference type="Pfam" id="PF07732"/>
    </source>
</evidence>
<accession>A0A7M5X0W7</accession>
<dbReference type="InterPro" id="IPR002355">
    <property type="entry name" value="Cu_oxidase_Cu_BS"/>
</dbReference>
<dbReference type="SUPFAM" id="SSF49503">
    <property type="entry name" value="Cupredoxins"/>
    <property type="match status" value="3"/>
</dbReference>
<evidence type="ECO:0000256" key="6">
    <source>
        <dbReference type="SAM" id="SignalP"/>
    </source>
</evidence>
<keyword evidence="2" id="KW-0479">Metal-binding</keyword>
<feature type="domain" description="Plastocyanin-like" evidence="8">
    <location>
        <begin position="492"/>
        <end position="642"/>
    </location>
</feature>
<dbReference type="Proteomes" id="UP000594262">
    <property type="component" value="Unplaced"/>
</dbReference>
<feature type="chain" id="PRO_5029752328" evidence="6">
    <location>
        <begin position="23"/>
        <end position="723"/>
    </location>
</feature>
<protein>
    <submittedName>
        <fullName evidence="10">Uncharacterized protein</fullName>
    </submittedName>
</protein>
<evidence type="ECO:0000259" key="8">
    <source>
        <dbReference type="Pfam" id="PF07731"/>
    </source>
</evidence>
<dbReference type="GO" id="GO:0016491">
    <property type="term" value="F:oxidoreductase activity"/>
    <property type="evidence" value="ECO:0007669"/>
    <property type="project" value="UniProtKB-KW"/>
</dbReference>
<evidence type="ECO:0000256" key="2">
    <source>
        <dbReference type="ARBA" id="ARBA00022723"/>
    </source>
</evidence>
<dbReference type="GO" id="GO:0006826">
    <property type="term" value="P:iron ion transport"/>
    <property type="evidence" value="ECO:0007669"/>
    <property type="project" value="TreeGrafter"/>
</dbReference>